<feature type="compositionally biased region" description="Basic and acidic residues" evidence="1">
    <location>
        <begin position="188"/>
        <end position="202"/>
    </location>
</feature>
<organism evidence="2 3">
    <name type="scientific">Vitis vinifera</name>
    <name type="common">Grape</name>
    <dbReference type="NCBI Taxonomy" id="29760"/>
    <lineage>
        <taxon>Eukaryota</taxon>
        <taxon>Viridiplantae</taxon>
        <taxon>Streptophyta</taxon>
        <taxon>Embryophyta</taxon>
        <taxon>Tracheophyta</taxon>
        <taxon>Spermatophyta</taxon>
        <taxon>Magnoliopsida</taxon>
        <taxon>eudicotyledons</taxon>
        <taxon>Gunneridae</taxon>
        <taxon>Pentapetalae</taxon>
        <taxon>rosids</taxon>
        <taxon>Vitales</taxon>
        <taxon>Vitaceae</taxon>
        <taxon>Viteae</taxon>
        <taxon>Vitis</taxon>
    </lineage>
</organism>
<dbReference type="PANTHER" id="PTHR47184">
    <property type="entry name" value="PHOSPHATIDYLINOSITOL 3-AND 4-KINASE FAMILY PROTEIN-RELATED"/>
    <property type="match status" value="1"/>
</dbReference>
<proteinExistence type="predicted"/>
<evidence type="ECO:0000313" key="3">
    <source>
        <dbReference type="Proteomes" id="UP000288805"/>
    </source>
</evidence>
<gene>
    <name evidence="2" type="primary">SYMPK_1</name>
    <name evidence="2" type="ORF">CK203_039500</name>
</gene>
<dbReference type="AlphaFoldDB" id="A0A438HKL4"/>
<evidence type="ECO:0000313" key="2">
    <source>
        <dbReference type="EMBL" id="RVW84967.1"/>
    </source>
</evidence>
<dbReference type="Proteomes" id="UP000288805">
    <property type="component" value="Unassembled WGS sequence"/>
</dbReference>
<dbReference type="PANTHER" id="PTHR47184:SF2">
    <property type="entry name" value="SYMPLEKIN"/>
    <property type="match status" value="1"/>
</dbReference>
<protein>
    <submittedName>
        <fullName evidence="2">Symplekin</fullName>
    </submittedName>
</protein>
<accession>A0A438HKL4</accession>
<evidence type="ECO:0000256" key="1">
    <source>
        <dbReference type="SAM" id="MobiDB-lite"/>
    </source>
</evidence>
<dbReference type="EMBL" id="QGNW01000209">
    <property type="protein sequence ID" value="RVW84967.1"/>
    <property type="molecule type" value="Genomic_DNA"/>
</dbReference>
<sequence length="715" mass="79442">MCCLLMGHELTLRALYRLYGEAEEERDFFSSTNATSVYDMFLLTVAETLRDSFPASDKSLSRLLAEVPYLPKSVFKLLDCLCSPGNSSKDEKELLSGDRVTQGLSAVWNLILLRPPIRDACLKIALQSAVHHSEEVRMKAIRLVANKLYPLSSVAQQIEDFANEMLLSVINGAHATDRTETEGSSTELQKDSNLEKSSDEHSSGSAIAKEIASDTQQSCTSQTISSSSISEAQRSIPFSAKYLLSYKSTSKAVKQAVHRHIPILVRTIGSSPELLEIISDPPPGSKNLLTQVLRTLTDGAVPSPELIFTIRKLYDSKVKDIEILIPILSFLPKDEEESRQVHLGEMQRTNLLDQIWGMQALVVCWLELRLAVEVVMIEAGPLFGRRREGSIVWSVVQMREVERVGVVPTGGLKDPLSIELLSEAERVLAREKRRVKDNVLFMEKWYPEVGCFCTGTNVNEAWSICGGNPCLGSLKWCWREVFLGRGFQWMKKKAGGRPRVACSGRVLEKEVQSKGGLVLRDGLQRRICMLKLEDKGLACFLGGAMRESESLTMNARAKIIDEALAVEASRYDSFPAVFGGDRDFFSSSPSSGFDRAWWWGIFLAREGVREEVDEPEFDEARQKREVSGSSWDDSSLTKFSKSLGFTTEGVEGGNLKIASKIEKQKRPRIDVEEAAILEEVFTEEEVFSVLSDLNGDKALGPDGFSLSFCSSTGIL</sequence>
<feature type="region of interest" description="Disordered" evidence="1">
    <location>
        <begin position="176"/>
        <end position="214"/>
    </location>
</feature>
<name>A0A438HKL4_VITVI</name>
<reference evidence="2 3" key="1">
    <citation type="journal article" date="2018" name="PLoS Genet.">
        <title>Population sequencing reveals clonal diversity and ancestral inbreeding in the grapevine cultivar Chardonnay.</title>
        <authorList>
            <person name="Roach M.J."/>
            <person name="Johnson D.L."/>
            <person name="Bohlmann J."/>
            <person name="van Vuuren H.J."/>
            <person name="Jones S.J."/>
            <person name="Pretorius I.S."/>
            <person name="Schmidt S.A."/>
            <person name="Borneman A.R."/>
        </authorList>
    </citation>
    <scope>NUCLEOTIDE SEQUENCE [LARGE SCALE GENOMIC DNA]</scope>
    <source>
        <strain evidence="3">cv. Chardonnay</strain>
        <tissue evidence="2">Leaf</tissue>
    </source>
</reference>
<comment type="caution">
    <text evidence="2">The sequence shown here is derived from an EMBL/GenBank/DDBJ whole genome shotgun (WGS) entry which is preliminary data.</text>
</comment>